<keyword evidence="3" id="KW-1185">Reference proteome</keyword>
<protein>
    <submittedName>
        <fullName evidence="2">Uncharacterized protein</fullName>
    </submittedName>
</protein>
<dbReference type="InParanoid" id="A0A0C2YVX5"/>
<accession>A0A0C2YVX5</accession>
<reference evidence="3" key="2">
    <citation type="submission" date="2015-01" db="EMBL/GenBank/DDBJ databases">
        <title>Evolutionary Origins and Diversification of the Mycorrhizal Mutualists.</title>
        <authorList>
            <consortium name="DOE Joint Genome Institute"/>
            <consortium name="Mycorrhizal Genomics Consortium"/>
            <person name="Kohler A."/>
            <person name="Kuo A."/>
            <person name="Nagy L.G."/>
            <person name="Floudas D."/>
            <person name="Copeland A."/>
            <person name="Barry K.W."/>
            <person name="Cichocki N."/>
            <person name="Veneault-Fourrey C."/>
            <person name="LaButti K."/>
            <person name="Lindquist E.A."/>
            <person name="Lipzen A."/>
            <person name="Lundell T."/>
            <person name="Morin E."/>
            <person name="Murat C."/>
            <person name="Riley R."/>
            <person name="Ohm R."/>
            <person name="Sun H."/>
            <person name="Tunlid A."/>
            <person name="Henrissat B."/>
            <person name="Grigoriev I.V."/>
            <person name="Hibbett D.S."/>
            <person name="Martin F."/>
        </authorList>
    </citation>
    <scope>NUCLEOTIDE SEQUENCE [LARGE SCALE GENOMIC DNA]</scope>
    <source>
        <strain evidence="3">Foug A</strain>
    </source>
</reference>
<gene>
    <name evidence="2" type="ORF">SCLCIDRAFT_1222499</name>
</gene>
<evidence type="ECO:0000256" key="1">
    <source>
        <dbReference type="SAM" id="MobiDB-lite"/>
    </source>
</evidence>
<organism evidence="2 3">
    <name type="scientific">Scleroderma citrinum Foug A</name>
    <dbReference type="NCBI Taxonomy" id="1036808"/>
    <lineage>
        <taxon>Eukaryota</taxon>
        <taxon>Fungi</taxon>
        <taxon>Dikarya</taxon>
        <taxon>Basidiomycota</taxon>
        <taxon>Agaricomycotina</taxon>
        <taxon>Agaricomycetes</taxon>
        <taxon>Agaricomycetidae</taxon>
        <taxon>Boletales</taxon>
        <taxon>Sclerodermatineae</taxon>
        <taxon>Sclerodermataceae</taxon>
        <taxon>Scleroderma</taxon>
    </lineage>
</organism>
<name>A0A0C2YVX5_9AGAM</name>
<reference evidence="2 3" key="1">
    <citation type="submission" date="2014-04" db="EMBL/GenBank/DDBJ databases">
        <authorList>
            <consortium name="DOE Joint Genome Institute"/>
            <person name="Kuo A."/>
            <person name="Kohler A."/>
            <person name="Nagy L.G."/>
            <person name="Floudas D."/>
            <person name="Copeland A."/>
            <person name="Barry K.W."/>
            <person name="Cichocki N."/>
            <person name="Veneault-Fourrey C."/>
            <person name="LaButti K."/>
            <person name="Lindquist E.A."/>
            <person name="Lipzen A."/>
            <person name="Lundell T."/>
            <person name="Morin E."/>
            <person name="Murat C."/>
            <person name="Sun H."/>
            <person name="Tunlid A."/>
            <person name="Henrissat B."/>
            <person name="Grigoriev I.V."/>
            <person name="Hibbett D.S."/>
            <person name="Martin F."/>
            <person name="Nordberg H.P."/>
            <person name="Cantor M.N."/>
            <person name="Hua S.X."/>
        </authorList>
    </citation>
    <scope>NUCLEOTIDE SEQUENCE [LARGE SCALE GENOMIC DNA]</scope>
    <source>
        <strain evidence="2 3">Foug A</strain>
    </source>
</reference>
<dbReference type="HOGENOM" id="CLU_2559634_0_0_1"/>
<dbReference type="AlphaFoldDB" id="A0A0C2YVX5"/>
<feature type="compositionally biased region" description="Basic and acidic residues" evidence="1">
    <location>
        <begin position="23"/>
        <end position="33"/>
    </location>
</feature>
<dbReference type="EMBL" id="KN822170">
    <property type="protein sequence ID" value="KIM53788.1"/>
    <property type="molecule type" value="Genomic_DNA"/>
</dbReference>
<proteinExistence type="predicted"/>
<evidence type="ECO:0000313" key="2">
    <source>
        <dbReference type="EMBL" id="KIM53788.1"/>
    </source>
</evidence>
<sequence>MEKGHYCGGDLCRHYADHCDADREGNGLRHREDLDDADSTNSKDGYSRHKPENTTPDLAVGTGLGDAMEGVERNVNVSSLLW</sequence>
<evidence type="ECO:0000313" key="3">
    <source>
        <dbReference type="Proteomes" id="UP000053989"/>
    </source>
</evidence>
<dbReference type="Proteomes" id="UP000053989">
    <property type="component" value="Unassembled WGS sequence"/>
</dbReference>
<feature type="region of interest" description="Disordered" evidence="1">
    <location>
        <begin position="23"/>
        <end position="65"/>
    </location>
</feature>